<evidence type="ECO:0000256" key="1">
    <source>
        <dbReference type="ARBA" id="ARBA00022679"/>
    </source>
</evidence>
<feature type="domain" description="N-acetyltransferase" evidence="3">
    <location>
        <begin position="3"/>
        <end position="158"/>
    </location>
</feature>
<dbReference type="RefSeq" id="WP_108738333.1">
    <property type="nucleotide sequence ID" value="NZ_CP020919.1"/>
</dbReference>
<dbReference type="Pfam" id="PF00583">
    <property type="entry name" value="Acetyltransf_1"/>
    <property type="match status" value="1"/>
</dbReference>
<keyword evidence="1 4" id="KW-0808">Transferase</keyword>
<gene>
    <name evidence="4" type="ORF">FK004_17135</name>
</gene>
<evidence type="ECO:0000256" key="2">
    <source>
        <dbReference type="ARBA" id="ARBA00023315"/>
    </source>
</evidence>
<dbReference type="AlphaFoldDB" id="A0A2S1LSU8"/>
<dbReference type="InterPro" id="IPR000182">
    <property type="entry name" value="GNAT_dom"/>
</dbReference>
<evidence type="ECO:0000313" key="4">
    <source>
        <dbReference type="EMBL" id="AWG26833.1"/>
    </source>
</evidence>
<dbReference type="PANTHER" id="PTHR43072">
    <property type="entry name" value="N-ACETYLTRANSFERASE"/>
    <property type="match status" value="1"/>
</dbReference>
<dbReference type="OrthoDB" id="9799096at2"/>
<dbReference type="EMBL" id="CP020919">
    <property type="protein sequence ID" value="AWG26833.1"/>
    <property type="molecule type" value="Genomic_DNA"/>
</dbReference>
<dbReference type="PANTHER" id="PTHR43072:SF23">
    <property type="entry name" value="UPF0039 PROTEIN C11D3.02C"/>
    <property type="match status" value="1"/>
</dbReference>
<dbReference type="KEGG" id="fki:FK004_17135"/>
<dbReference type="GO" id="GO:0016747">
    <property type="term" value="F:acyltransferase activity, transferring groups other than amino-acyl groups"/>
    <property type="evidence" value="ECO:0007669"/>
    <property type="project" value="InterPro"/>
</dbReference>
<protein>
    <submittedName>
        <fullName evidence="4">N-acetyltransferase</fullName>
    </submittedName>
</protein>
<dbReference type="Proteomes" id="UP000244677">
    <property type="component" value="Chromosome"/>
</dbReference>
<dbReference type="Gene3D" id="3.40.630.30">
    <property type="match status" value="1"/>
</dbReference>
<proteinExistence type="predicted"/>
<name>A0A2S1LSU8_9FLAO</name>
<keyword evidence="2" id="KW-0012">Acyltransferase</keyword>
<evidence type="ECO:0000259" key="3">
    <source>
        <dbReference type="PROSITE" id="PS51186"/>
    </source>
</evidence>
<accession>A0A2S1LSU8</accession>
<organism evidence="4 5">
    <name type="scientific">Flavobacterium kingsejongi</name>
    <dbReference type="NCBI Taxonomy" id="1678728"/>
    <lineage>
        <taxon>Bacteria</taxon>
        <taxon>Pseudomonadati</taxon>
        <taxon>Bacteroidota</taxon>
        <taxon>Flavobacteriia</taxon>
        <taxon>Flavobacteriales</taxon>
        <taxon>Flavobacteriaceae</taxon>
        <taxon>Flavobacterium</taxon>
    </lineage>
</organism>
<dbReference type="SUPFAM" id="SSF55729">
    <property type="entry name" value="Acyl-CoA N-acyltransferases (Nat)"/>
    <property type="match status" value="1"/>
</dbReference>
<dbReference type="PROSITE" id="PS51186">
    <property type="entry name" value="GNAT"/>
    <property type="match status" value="1"/>
</dbReference>
<evidence type="ECO:0000313" key="5">
    <source>
        <dbReference type="Proteomes" id="UP000244677"/>
    </source>
</evidence>
<keyword evidence="5" id="KW-1185">Reference proteome</keyword>
<sequence length="165" mass="18701">MELKIRPAKTEDLEMILKITNHAILHTTALYDYEARTWEAHEKWYENKITANFPVLVADLNGKAIGFGTYGTFREKPAYHPTVEHSVYVDPEHTGHGVGKILLEALITTAKAQNYHLMIGCIDAANATSIAFHKKFGFTSCGTITEVAHKFDRWLDLEIMQLKLQ</sequence>
<dbReference type="InterPro" id="IPR016181">
    <property type="entry name" value="Acyl_CoA_acyltransferase"/>
</dbReference>
<reference evidence="4 5" key="1">
    <citation type="submission" date="2017-04" db="EMBL/GenBank/DDBJ databases">
        <title>Complete genome sequence of Flavobacterium kingsejong AJ004.</title>
        <authorList>
            <person name="Lee P.C."/>
        </authorList>
    </citation>
    <scope>NUCLEOTIDE SEQUENCE [LARGE SCALE GENOMIC DNA]</scope>
    <source>
        <strain evidence="4 5">AJ004</strain>
    </source>
</reference>
<dbReference type="CDD" id="cd04301">
    <property type="entry name" value="NAT_SF"/>
    <property type="match status" value="1"/>
</dbReference>